<feature type="region of interest" description="Disordered" evidence="1">
    <location>
        <begin position="1"/>
        <end position="62"/>
    </location>
</feature>
<dbReference type="Proteomes" id="UP000001116">
    <property type="component" value="Plasmid pKRAD02"/>
</dbReference>
<protein>
    <submittedName>
        <fullName evidence="2">Uncharacterized protein</fullName>
    </submittedName>
</protein>
<evidence type="ECO:0000256" key="1">
    <source>
        <dbReference type="SAM" id="MobiDB-lite"/>
    </source>
</evidence>
<gene>
    <name evidence="2" type="ordered locus">Krad_4711</name>
</gene>
<reference evidence="3" key="1">
    <citation type="journal article" date="2008" name="PLoS ONE">
        <title>Survival in nuclear waste, extreme resistance, and potential applications gleaned from the genome sequence of Kineococcus radiotolerans SRS30216.</title>
        <authorList>
            <person name="Bagwell C.E."/>
            <person name="Bhat S."/>
            <person name="Hawkins G.M."/>
            <person name="Smith B.W."/>
            <person name="Biswas T."/>
            <person name="Hoover T.R."/>
            <person name="Saunders E."/>
            <person name="Han C.S."/>
            <person name="Tsodikov O.V."/>
            <person name="Shimkets L.J."/>
        </authorList>
    </citation>
    <scope>NUCLEOTIDE SEQUENCE [LARGE SCALE GENOMIC DNA]</scope>
    <source>
        <strain evidence="3">ATCC BAA-149 / DSM 14245 / SRS30216</strain>
    </source>
</reference>
<evidence type="ECO:0000313" key="3">
    <source>
        <dbReference type="Proteomes" id="UP000001116"/>
    </source>
</evidence>
<dbReference type="KEGG" id="kra:Krad_4711"/>
<dbReference type="AlphaFoldDB" id="A6WH80"/>
<proteinExistence type="predicted"/>
<evidence type="ECO:0000313" key="2">
    <source>
        <dbReference type="EMBL" id="ABS06169.1"/>
    </source>
</evidence>
<keyword evidence="3" id="KW-1185">Reference proteome</keyword>
<dbReference type="EMBL" id="CP000752">
    <property type="protein sequence ID" value="ABS06169.1"/>
    <property type="molecule type" value="Genomic_DNA"/>
</dbReference>
<geneLocation type="plasmid" evidence="2 3">
    <name>pKRAD02</name>
</geneLocation>
<dbReference type="HOGENOM" id="CLU_2142525_0_0_11"/>
<keyword evidence="2" id="KW-0614">Plasmid</keyword>
<sequence>MALPSLHRGPASPRIRQGPRQAATRRGPRAHHQWSPDLHSERSAMSKRLPTPKFNTPDPEDRNPQVILGWWITLTAPVVAVVLHDTGAMTLQLAAGLALLGLPLPGGDRPAT</sequence>
<name>A6WH80_KINRD</name>
<accession>A6WH80</accession>
<organism evidence="2 3">
    <name type="scientific">Kineococcus radiotolerans (strain ATCC BAA-149 / DSM 14245 / SRS30216)</name>
    <dbReference type="NCBI Taxonomy" id="266940"/>
    <lineage>
        <taxon>Bacteria</taxon>
        <taxon>Bacillati</taxon>
        <taxon>Actinomycetota</taxon>
        <taxon>Actinomycetes</taxon>
        <taxon>Kineosporiales</taxon>
        <taxon>Kineosporiaceae</taxon>
        <taxon>Kineococcus</taxon>
    </lineage>
</organism>